<dbReference type="GO" id="GO:0042176">
    <property type="term" value="P:regulation of protein catabolic process"/>
    <property type="evidence" value="ECO:0007669"/>
    <property type="project" value="InterPro"/>
</dbReference>
<keyword evidence="2 5" id="KW-0647">Proteasome</keyword>
<dbReference type="PANTHER" id="PTHR10758:SF2">
    <property type="entry name" value="26S PROTEASOME NON-ATPASE REGULATORY SUBUNIT 3"/>
    <property type="match status" value="1"/>
</dbReference>
<dbReference type="STRING" id="5217.A0A4Q1BGX4"/>
<name>A0A4Q1BGX4_TREME</name>
<dbReference type="InterPro" id="IPR050756">
    <property type="entry name" value="CSN3"/>
</dbReference>
<dbReference type="OrthoDB" id="1713558at2759"/>
<protein>
    <submittedName>
        <fullName evidence="5">26S proteasome regulatory subunit N3</fullName>
    </submittedName>
</protein>
<dbReference type="GO" id="GO:0030234">
    <property type="term" value="F:enzyme regulator activity"/>
    <property type="evidence" value="ECO:0007669"/>
    <property type="project" value="InterPro"/>
</dbReference>
<dbReference type="SMART" id="SM00088">
    <property type="entry name" value="PINT"/>
    <property type="match status" value="1"/>
</dbReference>
<dbReference type="SUPFAM" id="SSF46785">
    <property type="entry name" value="Winged helix' DNA-binding domain"/>
    <property type="match status" value="1"/>
</dbReference>
<dbReference type="GO" id="GO:0008541">
    <property type="term" value="C:proteasome regulatory particle, lid subcomplex"/>
    <property type="evidence" value="ECO:0007669"/>
    <property type="project" value="TreeGrafter"/>
</dbReference>
<dbReference type="FunCoup" id="A0A4Q1BGX4">
    <property type="interactions" value="531"/>
</dbReference>
<dbReference type="InParanoid" id="A0A4Q1BGX4"/>
<comment type="similarity">
    <text evidence="1">Belongs to the proteasome subunit S3 family.</text>
</comment>
<dbReference type="InterPro" id="IPR057985">
    <property type="entry name" value="TPR_PSMD3_N"/>
</dbReference>
<evidence type="ECO:0000256" key="3">
    <source>
        <dbReference type="SAM" id="MobiDB-lite"/>
    </source>
</evidence>
<dbReference type="InterPro" id="IPR000717">
    <property type="entry name" value="PCI_dom"/>
</dbReference>
<sequence>MSEPTPEVKVDTPKVDPPKVVTPEEEVLINITLIGRGVSSIEPRLTARVLRTLTHTRRKVDKHVMKRVLQGAFPRGSKTGQSLIASAYFDALPSPTKDTGEMDLDPVPSLLAPQPTRPSSTLTVPGVDNSVSPSTDITRTNTPNPLTQPKKYTPPLDPQTGDLIPEGVVYLRLLLVLLNLDAGRVVEATELAMETAEFCAAKNRRTMDQLAAKVFFYLGRGYELQGRLKELQSLLLATRQTASLRKDETLECTVINILLRSYLANDQFDQADKLVAKTPFDGNVNQAQNVRYLFYCGRLRAIQLNYAEAAEYLTGAIRRAPKDEVAPGFVQTIHKLYIVVVLLTGVIPDRALFRKPVLKEALAPYFLIVQAVRVGDMSAFQAALQTHSSTFTTDGTLFLILRLRHFVIKTALRTITLAYSRISLRDVCLKLGLDSEEDTEYIVAKAIKDGVIDATIDHVKGHMESKVKKDVYETEEPARKFDSRIRLCTNMYNESVRAMRFPPNAHRKELDTSADARERDREIAQYIADSEGNDDLDDL</sequence>
<dbReference type="PANTHER" id="PTHR10758">
    <property type="entry name" value="26S PROTEASOME NON-ATPASE REGULATORY SUBUNIT 3/COP9 SIGNALOSOME COMPLEX SUBUNIT 3"/>
    <property type="match status" value="1"/>
</dbReference>
<comment type="caution">
    <text evidence="5">The sequence shown here is derived from an EMBL/GenBank/DDBJ whole genome shotgun (WGS) entry which is preliminary data.</text>
</comment>
<keyword evidence="6" id="KW-1185">Reference proteome</keyword>
<dbReference type="VEuPathDB" id="FungiDB:TREMEDRAFT_71399"/>
<feature type="region of interest" description="Disordered" evidence="3">
    <location>
        <begin position="114"/>
        <end position="159"/>
    </location>
</feature>
<organism evidence="5 6">
    <name type="scientific">Tremella mesenterica</name>
    <name type="common">Jelly fungus</name>
    <dbReference type="NCBI Taxonomy" id="5217"/>
    <lineage>
        <taxon>Eukaryota</taxon>
        <taxon>Fungi</taxon>
        <taxon>Dikarya</taxon>
        <taxon>Basidiomycota</taxon>
        <taxon>Agaricomycotina</taxon>
        <taxon>Tremellomycetes</taxon>
        <taxon>Tremellales</taxon>
        <taxon>Tremellaceae</taxon>
        <taxon>Tremella</taxon>
    </lineage>
</organism>
<dbReference type="Pfam" id="PF01399">
    <property type="entry name" value="PCI"/>
    <property type="match status" value="1"/>
</dbReference>
<dbReference type="SMART" id="SM00753">
    <property type="entry name" value="PAM"/>
    <property type="match status" value="1"/>
</dbReference>
<dbReference type="Proteomes" id="UP000289152">
    <property type="component" value="Unassembled WGS sequence"/>
</dbReference>
<dbReference type="EMBL" id="SDIL01000086">
    <property type="protein sequence ID" value="RXK36841.1"/>
    <property type="molecule type" value="Genomic_DNA"/>
</dbReference>
<dbReference type="InterPro" id="IPR036390">
    <property type="entry name" value="WH_DNA-bd_sf"/>
</dbReference>
<evidence type="ECO:0000259" key="4">
    <source>
        <dbReference type="PROSITE" id="PS50250"/>
    </source>
</evidence>
<proteinExistence type="inferred from homology"/>
<dbReference type="Gene3D" id="1.25.40.570">
    <property type="match status" value="1"/>
</dbReference>
<evidence type="ECO:0000256" key="2">
    <source>
        <dbReference type="ARBA" id="ARBA00022942"/>
    </source>
</evidence>
<gene>
    <name evidence="5" type="ORF">M231_05925</name>
</gene>
<dbReference type="GO" id="GO:0006511">
    <property type="term" value="P:ubiquitin-dependent protein catabolic process"/>
    <property type="evidence" value="ECO:0007669"/>
    <property type="project" value="TreeGrafter"/>
</dbReference>
<evidence type="ECO:0000256" key="1">
    <source>
        <dbReference type="ARBA" id="ARBA00007912"/>
    </source>
</evidence>
<reference evidence="5 6" key="1">
    <citation type="submission" date="2016-06" db="EMBL/GenBank/DDBJ databases">
        <title>Evolution of pathogenesis and genome organization in the Tremellales.</title>
        <authorList>
            <person name="Cuomo C."/>
            <person name="Litvintseva A."/>
            <person name="Heitman J."/>
            <person name="Chen Y."/>
            <person name="Sun S."/>
            <person name="Springer D."/>
            <person name="Dromer F."/>
            <person name="Young S."/>
            <person name="Zeng Q."/>
            <person name="Chapman S."/>
            <person name="Gujja S."/>
            <person name="Saif S."/>
            <person name="Birren B."/>
        </authorList>
    </citation>
    <scope>NUCLEOTIDE SEQUENCE [LARGE SCALE GENOMIC DNA]</scope>
    <source>
        <strain evidence="5 6">ATCC 28783</strain>
    </source>
</reference>
<dbReference type="AlphaFoldDB" id="A0A4Q1BGX4"/>
<dbReference type="InterPro" id="IPR013586">
    <property type="entry name" value="PSMD3_C"/>
</dbReference>
<feature type="domain" description="PCI" evidence="4">
    <location>
        <begin position="290"/>
        <end position="470"/>
    </location>
</feature>
<dbReference type="PROSITE" id="PS50250">
    <property type="entry name" value="PCI"/>
    <property type="match status" value="1"/>
</dbReference>
<feature type="compositionally biased region" description="Polar residues" evidence="3">
    <location>
        <begin position="117"/>
        <end position="147"/>
    </location>
</feature>
<dbReference type="Pfam" id="PF08375">
    <property type="entry name" value="Rpn3_C"/>
    <property type="match status" value="1"/>
</dbReference>
<dbReference type="Pfam" id="PF25573">
    <property type="entry name" value="TPR_PSMD3_N"/>
    <property type="match status" value="1"/>
</dbReference>
<evidence type="ECO:0000313" key="5">
    <source>
        <dbReference type="EMBL" id="RXK36841.1"/>
    </source>
</evidence>
<evidence type="ECO:0000313" key="6">
    <source>
        <dbReference type="Proteomes" id="UP000289152"/>
    </source>
</evidence>
<accession>A0A4Q1BGX4</accession>